<keyword evidence="2" id="KW-1185">Reference proteome</keyword>
<name>A0A0L0QWC7_VIRPA</name>
<protein>
    <submittedName>
        <fullName evidence="1">Uncharacterized protein</fullName>
    </submittedName>
</protein>
<evidence type="ECO:0000313" key="2">
    <source>
        <dbReference type="Proteomes" id="UP000036780"/>
    </source>
</evidence>
<dbReference type="RefSeq" id="WP_050349980.1">
    <property type="nucleotide sequence ID" value="NZ_BOSN01000006.1"/>
</dbReference>
<comment type="caution">
    <text evidence="1">The sequence shown here is derived from an EMBL/GenBank/DDBJ whole genome shotgun (WGS) entry which is preliminary data.</text>
</comment>
<dbReference type="Proteomes" id="UP000036780">
    <property type="component" value="Unassembled WGS sequence"/>
</dbReference>
<accession>A0A0L0QWC7</accession>
<organism evidence="1 2">
    <name type="scientific">Virgibacillus pantothenticus</name>
    <dbReference type="NCBI Taxonomy" id="1473"/>
    <lineage>
        <taxon>Bacteria</taxon>
        <taxon>Bacillati</taxon>
        <taxon>Bacillota</taxon>
        <taxon>Bacilli</taxon>
        <taxon>Bacillales</taxon>
        <taxon>Bacillaceae</taxon>
        <taxon>Virgibacillus</taxon>
    </lineage>
</organism>
<dbReference type="AlphaFoldDB" id="A0A0L0QWC7"/>
<dbReference type="GeneID" id="66869411"/>
<gene>
    <name evidence="1" type="ORF">AFK71_02485</name>
</gene>
<sequence length="78" mass="8808">MIAKAAIIAGRFEVQYEHDKIKVEIDEKNKQAVKKDNKGEYQGVIEQNIKKIMGADGHEDNSFKYAIAKVKMGVKDRG</sequence>
<dbReference type="PATRIC" id="fig|1473.5.peg.3426"/>
<dbReference type="EMBL" id="LGTO01000002">
    <property type="protein sequence ID" value="KNE22503.1"/>
    <property type="molecule type" value="Genomic_DNA"/>
</dbReference>
<reference evidence="2" key="1">
    <citation type="submission" date="2015-07" db="EMBL/GenBank/DDBJ databases">
        <title>Fjat-10053 dsm26.</title>
        <authorList>
            <person name="Liu B."/>
            <person name="Wang J."/>
            <person name="Zhu Y."/>
            <person name="Liu G."/>
            <person name="Chen Q."/>
            <person name="Chen Z."/>
            <person name="Lan J."/>
            <person name="Che J."/>
            <person name="Ge C."/>
            <person name="Shi H."/>
            <person name="Pan Z."/>
            <person name="Liu X."/>
        </authorList>
    </citation>
    <scope>NUCLEOTIDE SEQUENCE [LARGE SCALE GENOMIC DNA]</scope>
    <source>
        <strain evidence="2">DSM 26</strain>
    </source>
</reference>
<evidence type="ECO:0000313" key="1">
    <source>
        <dbReference type="EMBL" id="KNE22503.1"/>
    </source>
</evidence>
<proteinExistence type="predicted"/>